<evidence type="ECO:0000313" key="1">
    <source>
        <dbReference type="EMBL" id="CUS12966.1"/>
    </source>
</evidence>
<evidence type="ECO:0000313" key="2">
    <source>
        <dbReference type="Proteomes" id="UP001412239"/>
    </source>
</evidence>
<dbReference type="EMBL" id="LN890979">
    <property type="protein sequence ID" value="CUS12966.1"/>
    <property type="molecule type" value="Genomic_DNA"/>
</dbReference>
<keyword evidence="2" id="KW-1185">Reference proteome</keyword>
<reference evidence="1" key="1">
    <citation type="submission" date="2015-10" db="EMBL/GenBank/DDBJ databases">
        <authorList>
            <person name="Regsiter A."/>
            <person name="william w."/>
        </authorList>
    </citation>
    <scope>NUCLEOTIDE SEQUENCE</scope>
    <source>
        <strain evidence="1">Montdore</strain>
    </source>
</reference>
<sequence length="140" mass="16312">MTEDPGHLNPRRFGKYKFCRSVGRSWFQPCCSCLPFSTINQISFSLPSSLRGARLYIYSYTYGYRLLLILLSPTLQCWGSQYPWFQAFIHNSLVALLFNPARVWRVWCRMGRNLRVHSVTGRRRRGRAKGDGTIVRCVGR</sequence>
<proteinExistence type="predicted"/>
<protein>
    <submittedName>
        <fullName evidence="1">Uncharacterized protein</fullName>
    </submittedName>
</protein>
<name>A0A292PZG7_9PEZI</name>
<dbReference type="Proteomes" id="UP001412239">
    <property type="component" value="Unassembled WGS sequence"/>
</dbReference>
<organism evidence="1 2">
    <name type="scientific">Tuber aestivum</name>
    <name type="common">summer truffle</name>
    <dbReference type="NCBI Taxonomy" id="59557"/>
    <lineage>
        <taxon>Eukaryota</taxon>
        <taxon>Fungi</taxon>
        <taxon>Dikarya</taxon>
        <taxon>Ascomycota</taxon>
        <taxon>Pezizomycotina</taxon>
        <taxon>Pezizomycetes</taxon>
        <taxon>Pezizales</taxon>
        <taxon>Tuberaceae</taxon>
        <taxon>Tuber</taxon>
    </lineage>
</organism>
<dbReference type="AlphaFoldDB" id="A0A292PZG7"/>
<gene>
    <name evidence="1" type="ORF">GSTUAT00002881001</name>
</gene>
<accession>A0A292PZG7</accession>